<evidence type="ECO:0000313" key="1">
    <source>
        <dbReference type="EMBL" id="KDQ49536.1"/>
    </source>
</evidence>
<dbReference type="InParanoid" id="A0A067PGE0"/>
<accession>A0A067PGE0</accession>
<dbReference type="OrthoDB" id="3066495at2759"/>
<protein>
    <submittedName>
        <fullName evidence="1">Uncharacterized protein</fullName>
    </submittedName>
</protein>
<name>A0A067PGE0_9AGAM</name>
<reference evidence="2" key="1">
    <citation type="journal article" date="2014" name="Proc. Natl. Acad. Sci. U.S.A.">
        <title>Extensive sampling of basidiomycete genomes demonstrates inadequacy of the white-rot/brown-rot paradigm for wood decay fungi.</title>
        <authorList>
            <person name="Riley R."/>
            <person name="Salamov A.A."/>
            <person name="Brown D.W."/>
            <person name="Nagy L.G."/>
            <person name="Floudas D."/>
            <person name="Held B.W."/>
            <person name="Levasseur A."/>
            <person name="Lombard V."/>
            <person name="Morin E."/>
            <person name="Otillar R."/>
            <person name="Lindquist E.A."/>
            <person name="Sun H."/>
            <person name="LaButti K.M."/>
            <person name="Schmutz J."/>
            <person name="Jabbour D."/>
            <person name="Luo H."/>
            <person name="Baker S.E."/>
            <person name="Pisabarro A.G."/>
            <person name="Walton J.D."/>
            <person name="Blanchette R.A."/>
            <person name="Henrissat B."/>
            <person name="Martin F."/>
            <person name="Cullen D."/>
            <person name="Hibbett D.S."/>
            <person name="Grigoriev I.V."/>
        </authorList>
    </citation>
    <scope>NUCLEOTIDE SEQUENCE [LARGE SCALE GENOMIC DNA]</scope>
    <source>
        <strain evidence="2">MUCL 33604</strain>
    </source>
</reference>
<keyword evidence="2" id="KW-1185">Reference proteome</keyword>
<organism evidence="1 2">
    <name type="scientific">Jaapia argillacea MUCL 33604</name>
    <dbReference type="NCBI Taxonomy" id="933084"/>
    <lineage>
        <taxon>Eukaryota</taxon>
        <taxon>Fungi</taxon>
        <taxon>Dikarya</taxon>
        <taxon>Basidiomycota</taxon>
        <taxon>Agaricomycotina</taxon>
        <taxon>Agaricomycetes</taxon>
        <taxon>Agaricomycetidae</taxon>
        <taxon>Jaapiales</taxon>
        <taxon>Jaapiaceae</taxon>
        <taxon>Jaapia</taxon>
    </lineage>
</organism>
<evidence type="ECO:0000313" key="2">
    <source>
        <dbReference type="Proteomes" id="UP000027265"/>
    </source>
</evidence>
<dbReference type="EMBL" id="KL197781">
    <property type="protein sequence ID" value="KDQ49536.1"/>
    <property type="molecule type" value="Genomic_DNA"/>
</dbReference>
<sequence>MAQDHLAKDVDLSQYENGMVFVGDDVWDLRRIVTNSTNSTISNLPGPGRTLDNIISRLGRSLERKLSFWAERLGYGPNAAAIRILRILKRLKMCPCRREKELKTSLPQAAAFEAILLDLLSTILNESPDGYFVDDGQGSKKCVRCGGDRGPDGFPSLQDRRDVQRNCKQMLTFISQGKTPTKVTAIKYVTVLTSSHPIFHEIFTSTGAITILESILSDSTRYFPASDPLLFSARRALISLGVTKVMSLAKDILLQSHFIDQNADKFEYRGGYCHLRIVRSKGSERTNASSAWDALTADSRYLMSLLR</sequence>
<dbReference type="Proteomes" id="UP000027265">
    <property type="component" value="Unassembled WGS sequence"/>
</dbReference>
<proteinExistence type="predicted"/>
<gene>
    <name evidence="1" type="ORF">JAAARDRAFT_640264</name>
</gene>
<dbReference type="AlphaFoldDB" id="A0A067PGE0"/>
<dbReference type="HOGENOM" id="CLU_906322_0_0_1"/>